<dbReference type="OrthoDB" id="1898570at2759"/>
<keyword evidence="4" id="KW-1185">Reference proteome</keyword>
<accession>A0A6A1VME3</accession>
<dbReference type="Gene3D" id="1.10.8.850">
    <property type="entry name" value="Histone-lysine N methyltransferase , C-terminal domain-like"/>
    <property type="match status" value="1"/>
</dbReference>
<name>A0A6A1VME3_9ROSI</name>
<dbReference type="EMBL" id="RXIC02000023">
    <property type="protein sequence ID" value="KAB1212180.1"/>
    <property type="molecule type" value="Genomic_DNA"/>
</dbReference>
<dbReference type="PANTHER" id="PTHR34271">
    <property type="entry name" value="NUCLEOLAR HISTONE METHYLTRANSFERASE-RELATED PROTEIN"/>
    <property type="match status" value="1"/>
</dbReference>
<evidence type="ECO:0000313" key="4">
    <source>
        <dbReference type="Proteomes" id="UP000516437"/>
    </source>
</evidence>
<dbReference type="InterPro" id="IPR018848">
    <property type="entry name" value="WIYLD_domain"/>
</dbReference>
<organism evidence="3 4">
    <name type="scientific">Morella rubra</name>
    <name type="common">Chinese bayberry</name>
    <dbReference type="NCBI Taxonomy" id="262757"/>
    <lineage>
        <taxon>Eukaryota</taxon>
        <taxon>Viridiplantae</taxon>
        <taxon>Streptophyta</taxon>
        <taxon>Embryophyta</taxon>
        <taxon>Tracheophyta</taxon>
        <taxon>Spermatophyta</taxon>
        <taxon>Magnoliopsida</taxon>
        <taxon>eudicotyledons</taxon>
        <taxon>Gunneridae</taxon>
        <taxon>Pentapetalae</taxon>
        <taxon>rosids</taxon>
        <taxon>fabids</taxon>
        <taxon>Fagales</taxon>
        <taxon>Myricaceae</taxon>
        <taxon>Morella</taxon>
    </lineage>
</organism>
<feature type="domain" description="WIYLD" evidence="2">
    <location>
        <begin position="9"/>
        <end position="67"/>
    </location>
</feature>
<protein>
    <recommendedName>
        <fullName evidence="2">WIYLD domain-containing protein</fullName>
    </recommendedName>
</protein>
<feature type="compositionally biased region" description="Acidic residues" evidence="1">
    <location>
        <begin position="81"/>
        <end position="90"/>
    </location>
</feature>
<dbReference type="PANTHER" id="PTHR34271:SF1">
    <property type="entry name" value="NUCLEOLAR HISTONE METHYLTRANSFERASE-RELATED PROTEIN"/>
    <property type="match status" value="1"/>
</dbReference>
<dbReference type="Proteomes" id="UP000516437">
    <property type="component" value="Chromosome 5"/>
</dbReference>
<feature type="region of interest" description="Disordered" evidence="1">
    <location>
        <begin position="71"/>
        <end position="100"/>
    </location>
</feature>
<dbReference type="Pfam" id="PF10440">
    <property type="entry name" value="WIYLD"/>
    <property type="match status" value="1"/>
</dbReference>
<dbReference type="InterPro" id="IPR043017">
    <property type="entry name" value="WIYLD_dom_sf"/>
</dbReference>
<reference evidence="3 4" key="1">
    <citation type="journal article" date="2019" name="Plant Biotechnol. J.">
        <title>The red bayberry genome and genetic basis of sex determination.</title>
        <authorList>
            <person name="Jia H.M."/>
            <person name="Jia H.J."/>
            <person name="Cai Q.L."/>
            <person name="Wang Y."/>
            <person name="Zhao H.B."/>
            <person name="Yang W.F."/>
            <person name="Wang G.Y."/>
            <person name="Li Y.H."/>
            <person name="Zhan D.L."/>
            <person name="Shen Y.T."/>
            <person name="Niu Q.F."/>
            <person name="Chang L."/>
            <person name="Qiu J."/>
            <person name="Zhao L."/>
            <person name="Xie H.B."/>
            <person name="Fu W.Y."/>
            <person name="Jin J."/>
            <person name="Li X.W."/>
            <person name="Jiao Y."/>
            <person name="Zhou C.C."/>
            <person name="Tu T."/>
            <person name="Chai C.Y."/>
            <person name="Gao J.L."/>
            <person name="Fan L.J."/>
            <person name="van de Weg E."/>
            <person name="Wang J.Y."/>
            <person name="Gao Z.S."/>
        </authorList>
    </citation>
    <scope>NUCLEOTIDE SEQUENCE [LARGE SCALE GENOMIC DNA]</scope>
    <source>
        <tissue evidence="3">Leaves</tissue>
    </source>
</reference>
<proteinExistence type="predicted"/>
<feature type="region of interest" description="Disordered" evidence="1">
    <location>
        <begin position="216"/>
        <end position="235"/>
    </location>
</feature>
<evidence type="ECO:0000313" key="3">
    <source>
        <dbReference type="EMBL" id="KAB1212180.1"/>
    </source>
</evidence>
<dbReference type="AlphaFoldDB" id="A0A6A1VME3"/>
<feature type="compositionally biased region" description="Basic and acidic residues" evidence="1">
    <location>
        <begin position="71"/>
        <end position="80"/>
    </location>
</feature>
<sequence length="235" mass="25839">MAPRARSRKRGNTRLDAALDAMRPYGFPEELVQEMVGELLDVYGGNDGWVFIEEASYTLLLETILEKIKDREQEKDKSSQDDAEVADEAEASAIGPSDGVSFPICSNTEALDAVSQTNQSLYATSQTNETLGTGSVTHESDGRYCLPPATHSGVDETFGNSLAQSSPHLICSQLPVDSLPTRRRRSYHGWISSDDEKDLVHLTPAPLQFSLAKLLSTPGRKGKRKTRWDVRPQDG</sequence>
<gene>
    <name evidence="3" type="ORF">CJ030_MR5G001738</name>
</gene>
<evidence type="ECO:0000256" key="1">
    <source>
        <dbReference type="SAM" id="MobiDB-lite"/>
    </source>
</evidence>
<comment type="caution">
    <text evidence="3">The sequence shown here is derived from an EMBL/GenBank/DDBJ whole genome shotgun (WGS) entry which is preliminary data.</text>
</comment>
<evidence type="ECO:0000259" key="2">
    <source>
        <dbReference type="Pfam" id="PF10440"/>
    </source>
</evidence>